<dbReference type="Proteomes" id="UP000236291">
    <property type="component" value="Unassembled WGS sequence"/>
</dbReference>
<name>A0A2K3N0W6_TRIPR</name>
<dbReference type="SMART" id="SM00343">
    <property type="entry name" value="ZnF_C2HC"/>
    <property type="match status" value="1"/>
</dbReference>
<dbReference type="GO" id="GO:0004674">
    <property type="term" value="F:protein serine/threonine kinase activity"/>
    <property type="evidence" value="ECO:0007669"/>
    <property type="project" value="UniProtKB-KW"/>
</dbReference>
<dbReference type="InterPro" id="IPR001878">
    <property type="entry name" value="Znf_CCHC"/>
</dbReference>
<keyword evidence="4" id="KW-0723">Serine/threonine-protein kinase</keyword>
<dbReference type="PROSITE" id="PS50158">
    <property type="entry name" value="ZF_CCHC"/>
    <property type="match status" value="1"/>
</dbReference>
<dbReference type="PANTHER" id="PTHR34676:SF27">
    <property type="entry name" value="ASPARTYL-TRNA SYNTHETASE"/>
    <property type="match status" value="1"/>
</dbReference>
<dbReference type="AlphaFoldDB" id="A0A2K3N0W6"/>
<accession>A0A2K3N0W6</accession>
<dbReference type="ExpressionAtlas" id="A0A2K3N0W6">
    <property type="expression patterns" value="baseline"/>
</dbReference>
<evidence type="ECO:0000259" key="3">
    <source>
        <dbReference type="PROSITE" id="PS50158"/>
    </source>
</evidence>
<gene>
    <name evidence="4" type="ORF">L195_g019905</name>
</gene>
<evidence type="ECO:0000313" key="5">
    <source>
        <dbReference type="Proteomes" id="UP000236291"/>
    </source>
</evidence>
<dbReference type="GO" id="GO:0003676">
    <property type="term" value="F:nucleic acid binding"/>
    <property type="evidence" value="ECO:0007669"/>
    <property type="project" value="InterPro"/>
</dbReference>
<feature type="domain" description="CCHC-type" evidence="3">
    <location>
        <begin position="324"/>
        <end position="339"/>
    </location>
</feature>
<dbReference type="Pfam" id="PF00098">
    <property type="entry name" value="zf-CCHC"/>
    <property type="match status" value="1"/>
</dbReference>
<keyword evidence="4" id="KW-0808">Transferase</keyword>
<keyword evidence="1" id="KW-0863">Zinc-finger</keyword>
<comment type="caution">
    <text evidence="4">The sequence shown here is derived from an EMBL/GenBank/DDBJ whole genome shotgun (WGS) entry which is preliminary data.</text>
</comment>
<proteinExistence type="predicted"/>
<keyword evidence="1" id="KW-0862">Zinc</keyword>
<evidence type="ECO:0000256" key="2">
    <source>
        <dbReference type="SAM" id="Coils"/>
    </source>
</evidence>
<reference evidence="4 5" key="1">
    <citation type="journal article" date="2014" name="Am. J. Bot.">
        <title>Genome assembly and annotation for red clover (Trifolium pratense; Fabaceae).</title>
        <authorList>
            <person name="Istvanek J."/>
            <person name="Jaros M."/>
            <person name="Krenek A."/>
            <person name="Repkova J."/>
        </authorList>
    </citation>
    <scope>NUCLEOTIDE SEQUENCE [LARGE SCALE GENOMIC DNA]</scope>
    <source>
        <strain evidence="5">cv. Tatra</strain>
        <tissue evidence="4">Young leaves</tissue>
    </source>
</reference>
<dbReference type="GO" id="GO:0008270">
    <property type="term" value="F:zinc ion binding"/>
    <property type="evidence" value="ECO:0007669"/>
    <property type="project" value="UniProtKB-KW"/>
</dbReference>
<dbReference type="InterPro" id="IPR036875">
    <property type="entry name" value="Znf_CCHC_sf"/>
</dbReference>
<sequence>MEGSPGSSTVQPPQYQAVHFDYDALKIEKEGKNPPKFNSDPTTFPWWKNALYSHLIGIDDELWDLVELGPEFEGMNNDGKLNATQRKGLTPTQKKAYAKHHKVKEILSRCISHDEYLKIGDKTSAKTMYDSLCSTYDGNDQVKEAKANLLVQQYELFKMKEDETIETMYSRFKILVSGLSVLKKSYTTSDHVRKILRSLPVRWRPKVTAIQEAKNLTTLTLEELMSSLISHEMELIVDEPQRKPRSVALPATKKSSKALKTKIIESEAEESSEDDHEDESDDEVLALLTKKFQKWNRRRGRTYGKGFGSRSYGSKEKKEDQKTCYNCKKPGHFIADCPDLSAKDKGKNASYKNKVKKSLMATWEDLDNISDGEPEEEANMALMATTPSDITTDIESDDDGDEVFSKCPRNLIINSYKKLMHKYFESNEELKELQEKYNSLETKADHLQSLYSKTFKKMRELENGCATCNKSADKHERACNTPIFKAEKGGFREASVYLNILQTRLHRAHKQSQAL</sequence>
<dbReference type="Gene3D" id="4.10.60.10">
    <property type="entry name" value="Zinc finger, CCHC-type"/>
    <property type="match status" value="1"/>
</dbReference>
<evidence type="ECO:0000313" key="4">
    <source>
        <dbReference type="EMBL" id="PNX96693.1"/>
    </source>
</evidence>
<dbReference type="PANTHER" id="PTHR34676">
    <property type="entry name" value="DUF4219 DOMAIN-CONTAINING PROTEIN-RELATED"/>
    <property type="match status" value="1"/>
</dbReference>
<organism evidence="4 5">
    <name type="scientific">Trifolium pratense</name>
    <name type="common">Red clover</name>
    <dbReference type="NCBI Taxonomy" id="57577"/>
    <lineage>
        <taxon>Eukaryota</taxon>
        <taxon>Viridiplantae</taxon>
        <taxon>Streptophyta</taxon>
        <taxon>Embryophyta</taxon>
        <taxon>Tracheophyta</taxon>
        <taxon>Spermatophyta</taxon>
        <taxon>Magnoliopsida</taxon>
        <taxon>eudicotyledons</taxon>
        <taxon>Gunneridae</taxon>
        <taxon>Pentapetalae</taxon>
        <taxon>rosids</taxon>
        <taxon>fabids</taxon>
        <taxon>Fabales</taxon>
        <taxon>Fabaceae</taxon>
        <taxon>Papilionoideae</taxon>
        <taxon>50 kb inversion clade</taxon>
        <taxon>NPAAA clade</taxon>
        <taxon>Hologalegina</taxon>
        <taxon>IRL clade</taxon>
        <taxon>Trifolieae</taxon>
        <taxon>Trifolium</taxon>
    </lineage>
</organism>
<dbReference type="SUPFAM" id="SSF57756">
    <property type="entry name" value="Retrovirus zinc finger-like domains"/>
    <property type="match status" value="1"/>
</dbReference>
<keyword evidence="2" id="KW-0175">Coiled coil</keyword>
<keyword evidence="1" id="KW-0479">Metal-binding</keyword>
<evidence type="ECO:0000256" key="1">
    <source>
        <dbReference type="PROSITE-ProRule" id="PRU00047"/>
    </source>
</evidence>
<reference evidence="4 5" key="2">
    <citation type="journal article" date="2017" name="Front. Plant Sci.">
        <title>Gene Classification and Mining of Molecular Markers Useful in Red Clover (Trifolium pratense) Breeding.</title>
        <authorList>
            <person name="Istvanek J."/>
            <person name="Dluhosova J."/>
            <person name="Dluhos P."/>
            <person name="Patkova L."/>
            <person name="Nedelnik J."/>
            <person name="Repkova J."/>
        </authorList>
    </citation>
    <scope>NUCLEOTIDE SEQUENCE [LARGE SCALE GENOMIC DNA]</scope>
    <source>
        <strain evidence="5">cv. Tatra</strain>
        <tissue evidence="4">Young leaves</tissue>
    </source>
</reference>
<feature type="coiled-coil region" evidence="2">
    <location>
        <begin position="416"/>
        <end position="450"/>
    </location>
</feature>
<keyword evidence="4" id="KW-0418">Kinase</keyword>
<dbReference type="EMBL" id="ASHM01014761">
    <property type="protein sequence ID" value="PNX96693.1"/>
    <property type="molecule type" value="Genomic_DNA"/>
</dbReference>
<protein>
    <submittedName>
        <fullName evidence="4">Serine/threonine protein kinase SRPK1</fullName>
    </submittedName>
</protein>
<dbReference type="Pfam" id="PF14223">
    <property type="entry name" value="Retrotran_gag_2"/>
    <property type="match status" value="1"/>
</dbReference>
<dbReference type="STRING" id="57577.A0A2K3N0W6"/>